<dbReference type="WBParaSite" id="SPAL_0000102100.1">
    <property type="protein sequence ID" value="SPAL_0000102100.1"/>
    <property type="gene ID" value="SPAL_0000102100"/>
</dbReference>
<accession>A0A0N5B4M0</accession>
<organism evidence="2 3">
    <name type="scientific">Strongyloides papillosus</name>
    <name type="common">Intestinal threadworm</name>
    <dbReference type="NCBI Taxonomy" id="174720"/>
    <lineage>
        <taxon>Eukaryota</taxon>
        <taxon>Metazoa</taxon>
        <taxon>Ecdysozoa</taxon>
        <taxon>Nematoda</taxon>
        <taxon>Chromadorea</taxon>
        <taxon>Rhabditida</taxon>
        <taxon>Tylenchina</taxon>
        <taxon>Panagrolaimomorpha</taxon>
        <taxon>Strongyloidoidea</taxon>
        <taxon>Strongyloididae</taxon>
        <taxon>Strongyloides</taxon>
    </lineage>
</organism>
<dbReference type="AlphaFoldDB" id="A0A0N5B4M0"/>
<proteinExistence type="predicted"/>
<dbReference type="Proteomes" id="UP000046392">
    <property type="component" value="Unplaced"/>
</dbReference>
<feature type="compositionally biased region" description="Polar residues" evidence="1">
    <location>
        <begin position="103"/>
        <end position="141"/>
    </location>
</feature>
<evidence type="ECO:0000313" key="3">
    <source>
        <dbReference type="WBParaSite" id="SPAL_0000102100.1"/>
    </source>
</evidence>
<protein>
    <submittedName>
        <fullName evidence="3">RPA_C domain-containing protein</fullName>
    </submittedName>
</protein>
<sequence length="245" mass="27780">MFKTSPPTICSTMKKGDIVTVTGKFQPMQKTRRLQLTSIKVDLKKEVDLDNFKEFIKVELQFCQNFHNYIGDFIHKPDPYAPTLLRRLVFTFTDNTDPVFATPASTPASGQSYQARRSSAPTPASLQRTVSYPATSTSSTPRGRPLSDISNPLKRQISVPDIGTPCSIERGPEEKKAKSDHLEMYLLSLMETKKDEDKENWNGMTFQEFVDKSLHSDVEVKEAIMNLSIQRKIKSTGPHVFDFRL</sequence>
<reference evidence="3" key="1">
    <citation type="submission" date="2017-02" db="UniProtKB">
        <authorList>
            <consortium name="WormBaseParasite"/>
        </authorList>
    </citation>
    <scope>IDENTIFICATION</scope>
</reference>
<evidence type="ECO:0000256" key="1">
    <source>
        <dbReference type="SAM" id="MobiDB-lite"/>
    </source>
</evidence>
<keyword evidence="2" id="KW-1185">Reference proteome</keyword>
<evidence type="ECO:0000313" key="2">
    <source>
        <dbReference type="Proteomes" id="UP000046392"/>
    </source>
</evidence>
<name>A0A0N5B4M0_STREA</name>
<feature type="compositionally biased region" description="Basic and acidic residues" evidence="1">
    <location>
        <begin position="170"/>
        <end position="179"/>
    </location>
</feature>
<feature type="region of interest" description="Disordered" evidence="1">
    <location>
        <begin position="101"/>
        <end position="179"/>
    </location>
</feature>